<feature type="chain" id="PRO_5039149892" description="Ig-like domain-containing protein" evidence="1">
    <location>
        <begin position="28"/>
        <end position="159"/>
    </location>
</feature>
<dbReference type="AlphaFoldDB" id="A0A9D4LWV6"/>
<keyword evidence="4" id="KW-1185">Reference proteome</keyword>
<reference evidence="3" key="1">
    <citation type="journal article" date="2019" name="bioRxiv">
        <title>The Genome of the Zebra Mussel, Dreissena polymorpha: A Resource for Invasive Species Research.</title>
        <authorList>
            <person name="McCartney M.A."/>
            <person name="Auch B."/>
            <person name="Kono T."/>
            <person name="Mallez S."/>
            <person name="Zhang Y."/>
            <person name="Obille A."/>
            <person name="Becker A."/>
            <person name="Abrahante J.E."/>
            <person name="Garbe J."/>
            <person name="Badalamenti J.P."/>
            <person name="Herman A."/>
            <person name="Mangelson H."/>
            <person name="Liachko I."/>
            <person name="Sullivan S."/>
            <person name="Sone E.D."/>
            <person name="Koren S."/>
            <person name="Silverstein K.A.T."/>
            <person name="Beckman K.B."/>
            <person name="Gohl D.M."/>
        </authorList>
    </citation>
    <scope>NUCLEOTIDE SEQUENCE</scope>
    <source>
        <strain evidence="3">Duluth1</strain>
        <tissue evidence="3">Whole animal</tissue>
    </source>
</reference>
<evidence type="ECO:0000256" key="1">
    <source>
        <dbReference type="SAM" id="SignalP"/>
    </source>
</evidence>
<evidence type="ECO:0000313" key="3">
    <source>
        <dbReference type="EMBL" id="KAH3866587.1"/>
    </source>
</evidence>
<feature type="signal peptide" evidence="1">
    <location>
        <begin position="1"/>
        <end position="27"/>
    </location>
</feature>
<dbReference type="EMBL" id="JAIWYP010000002">
    <property type="protein sequence ID" value="KAH3866587.1"/>
    <property type="molecule type" value="Genomic_DNA"/>
</dbReference>
<dbReference type="InterPro" id="IPR007110">
    <property type="entry name" value="Ig-like_dom"/>
</dbReference>
<protein>
    <recommendedName>
        <fullName evidence="2">Ig-like domain-containing protein</fullName>
    </recommendedName>
</protein>
<dbReference type="SUPFAM" id="SSF48726">
    <property type="entry name" value="Immunoglobulin"/>
    <property type="match status" value="1"/>
</dbReference>
<organism evidence="3 4">
    <name type="scientific">Dreissena polymorpha</name>
    <name type="common">Zebra mussel</name>
    <name type="synonym">Mytilus polymorpha</name>
    <dbReference type="NCBI Taxonomy" id="45954"/>
    <lineage>
        <taxon>Eukaryota</taxon>
        <taxon>Metazoa</taxon>
        <taxon>Spiralia</taxon>
        <taxon>Lophotrochozoa</taxon>
        <taxon>Mollusca</taxon>
        <taxon>Bivalvia</taxon>
        <taxon>Autobranchia</taxon>
        <taxon>Heteroconchia</taxon>
        <taxon>Euheterodonta</taxon>
        <taxon>Imparidentia</taxon>
        <taxon>Neoheterodontei</taxon>
        <taxon>Myida</taxon>
        <taxon>Dreissenoidea</taxon>
        <taxon>Dreissenidae</taxon>
        <taxon>Dreissena</taxon>
    </lineage>
</organism>
<accession>A0A9D4LWV6</accession>
<dbReference type="PROSITE" id="PS50835">
    <property type="entry name" value="IG_LIKE"/>
    <property type="match status" value="1"/>
</dbReference>
<dbReference type="InterPro" id="IPR036179">
    <property type="entry name" value="Ig-like_dom_sf"/>
</dbReference>
<name>A0A9D4LWV6_DREPO</name>
<gene>
    <name evidence="3" type="ORF">DPMN_029684</name>
</gene>
<evidence type="ECO:0000313" key="4">
    <source>
        <dbReference type="Proteomes" id="UP000828390"/>
    </source>
</evidence>
<proteinExistence type="predicted"/>
<comment type="caution">
    <text evidence="3">The sequence shown here is derived from an EMBL/GenBank/DDBJ whole genome shotgun (WGS) entry which is preliminary data.</text>
</comment>
<evidence type="ECO:0000259" key="2">
    <source>
        <dbReference type="PROSITE" id="PS50835"/>
    </source>
</evidence>
<sequence length="159" mass="18113">MYATMKPGCEELVVFFLTACCLQTVVSVKLESFSELIHGQPVNITCFVDGSFQFNFTNWSQDTINIGGCASPPTRNCFMSYLPMKMLYNITSTSDGGILTIFKWNMDHYGTYKCFDTFHPEKTSRIILPRETGGSYSYTICKSLLLMCLLAHRSTTWWK</sequence>
<keyword evidence="1" id="KW-0732">Signal</keyword>
<feature type="domain" description="Ig-like" evidence="2">
    <location>
        <begin position="23"/>
        <end position="114"/>
    </location>
</feature>
<dbReference type="Proteomes" id="UP000828390">
    <property type="component" value="Unassembled WGS sequence"/>
</dbReference>
<reference evidence="3" key="2">
    <citation type="submission" date="2020-11" db="EMBL/GenBank/DDBJ databases">
        <authorList>
            <person name="McCartney M.A."/>
            <person name="Auch B."/>
            <person name="Kono T."/>
            <person name="Mallez S."/>
            <person name="Becker A."/>
            <person name="Gohl D.M."/>
            <person name="Silverstein K.A.T."/>
            <person name="Koren S."/>
            <person name="Bechman K.B."/>
            <person name="Herman A."/>
            <person name="Abrahante J.E."/>
            <person name="Garbe J."/>
        </authorList>
    </citation>
    <scope>NUCLEOTIDE SEQUENCE</scope>
    <source>
        <strain evidence="3">Duluth1</strain>
        <tissue evidence="3">Whole animal</tissue>
    </source>
</reference>